<dbReference type="RefSeq" id="XP_020555007.1">
    <property type="nucleotide sequence ID" value="XM_020699348.1"/>
</dbReference>
<feature type="domain" description="Homeobox" evidence="5">
    <location>
        <begin position="41"/>
        <end position="89"/>
    </location>
</feature>
<sequence>MLPDLNSNASGGDESQTKRDDGINNKSSSENLDNNSINNQELKRKRYHRHTPEQIQQMEAFFKQRPNPNNNQRKELSDKLGLEPLQVKF</sequence>
<dbReference type="PANTHER" id="PTHR45654:SF77">
    <property type="entry name" value="HOMEOBOX-LEUCINE ZIPPER PROTEIN MERISTEM L1"/>
    <property type="match status" value="1"/>
</dbReference>
<evidence type="ECO:0000259" key="5">
    <source>
        <dbReference type="PROSITE" id="PS50071"/>
    </source>
</evidence>
<keyword evidence="2 3" id="KW-0238">DNA-binding</keyword>
<reference evidence="7" key="1">
    <citation type="submission" date="2025-08" db="UniProtKB">
        <authorList>
            <consortium name="RefSeq"/>
        </authorList>
    </citation>
    <scope>IDENTIFICATION</scope>
</reference>
<dbReference type="GO" id="GO:0005634">
    <property type="term" value="C:nucleus"/>
    <property type="evidence" value="ECO:0007669"/>
    <property type="project" value="UniProtKB-SubCell"/>
</dbReference>
<dbReference type="Pfam" id="PF00046">
    <property type="entry name" value="Homeodomain"/>
    <property type="match status" value="1"/>
</dbReference>
<organism evidence="6 7">
    <name type="scientific">Sesamum indicum</name>
    <name type="common">Oriental sesame</name>
    <name type="synonym">Sesamum orientale</name>
    <dbReference type="NCBI Taxonomy" id="4182"/>
    <lineage>
        <taxon>Eukaryota</taxon>
        <taxon>Viridiplantae</taxon>
        <taxon>Streptophyta</taxon>
        <taxon>Embryophyta</taxon>
        <taxon>Tracheophyta</taxon>
        <taxon>Spermatophyta</taxon>
        <taxon>Magnoliopsida</taxon>
        <taxon>eudicotyledons</taxon>
        <taxon>Gunneridae</taxon>
        <taxon>Pentapetalae</taxon>
        <taxon>asterids</taxon>
        <taxon>lamiids</taxon>
        <taxon>Lamiales</taxon>
        <taxon>Pedaliaceae</taxon>
        <taxon>Sesamum</taxon>
    </lineage>
</organism>
<evidence type="ECO:0000256" key="4">
    <source>
        <dbReference type="SAM" id="MobiDB-lite"/>
    </source>
</evidence>
<dbReference type="Proteomes" id="UP000504604">
    <property type="component" value="Linkage group LG16"/>
</dbReference>
<dbReference type="OrthoDB" id="5973733at2759"/>
<protein>
    <submittedName>
        <fullName evidence="7">Homeobox-leucine zipper protein ROC2-like</fullName>
    </submittedName>
</protein>
<dbReference type="InterPro" id="IPR001356">
    <property type="entry name" value="HD"/>
</dbReference>
<dbReference type="GeneID" id="105178510"/>
<feature type="compositionally biased region" description="Polar residues" evidence="4">
    <location>
        <begin position="24"/>
        <end position="40"/>
    </location>
</feature>
<evidence type="ECO:0000256" key="3">
    <source>
        <dbReference type="RuleBase" id="RU000682"/>
    </source>
</evidence>
<evidence type="ECO:0000256" key="1">
    <source>
        <dbReference type="ARBA" id="ARBA00004123"/>
    </source>
</evidence>
<evidence type="ECO:0000313" key="7">
    <source>
        <dbReference type="RefSeq" id="XP_020555007.1"/>
    </source>
</evidence>
<dbReference type="AlphaFoldDB" id="A0A8M8V8V6"/>
<proteinExistence type="predicted"/>
<dbReference type="KEGG" id="sind:105178510"/>
<evidence type="ECO:0000313" key="6">
    <source>
        <dbReference type="Proteomes" id="UP000504604"/>
    </source>
</evidence>
<accession>A0A8M8V8V6</accession>
<feature type="compositionally biased region" description="Polar residues" evidence="4">
    <location>
        <begin position="1"/>
        <end position="14"/>
    </location>
</feature>
<evidence type="ECO:0000256" key="2">
    <source>
        <dbReference type="PROSITE-ProRule" id="PRU00108"/>
    </source>
</evidence>
<keyword evidence="2 3" id="KW-0371">Homeobox</keyword>
<feature type="region of interest" description="Disordered" evidence="4">
    <location>
        <begin position="1"/>
        <end position="89"/>
    </location>
</feature>
<dbReference type="InterPro" id="IPR042160">
    <property type="entry name" value="HD-Zip_IV"/>
</dbReference>
<dbReference type="PROSITE" id="PS50071">
    <property type="entry name" value="HOMEOBOX_2"/>
    <property type="match status" value="1"/>
</dbReference>
<feature type="compositionally biased region" description="Basic and acidic residues" evidence="4">
    <location>
        <begin position="72"/>
        <end position="81"/>
    </location>
</feature>
<comment type="subcellular location">
    <subcellularLocation>
        <location evidence="1 2 3">Nucleus</location>
    </subcellularLocation>
</comment>
<keyword evidence="6" id="KW-1185">Reference proteome</keyword>
<dbReference type="Gene3D" id="1.10.10.60">
    <property type="entry name" value="Homeodomain-like"/>
    <property type="match status" value="1"/>
</dbReference>
<keyword evidence="2 3" id="KW-0539">Nucleus</keyword>
<dbReference type="CDD" id="cd00086">
    <property type="entry name" value="homeodomain"/>
    <property type="match status" value="1"/>
</dbReference>
<dbReference type="InterPro" id="IPR009057">
    <property type="entry name" value="Homeodomain-like_sf"/>
</dbReference>
<dbReference type="SUPFAM" id="SSF46689">
    <property type="entry name" value="Homeodomain-like"/>
    <property type="match status" value="1"/>
</dbReference>
<name>A0A8M8V8V6_SESIN</name>
<dbReference type="GO" id="GO:0003677">
    <property type="term" value="F:DNA binding"/>
    <property type="evidence" value="ECO:0007669"/>
    <property type="project" value="UniProtKB-UniRule"/>
</dbReference>
<gene>
    <name evidence="7" type="primary">LOC105178510</name>
</gene>
<dbReference type="PANTHER" id="PTHR45654">
    <property type="entry name" value="HOMEOBOX-LEUCINE ZIPPER PROTEIN MERISTEM L1"/>
    <property type="match status" value="1"/>
</dbReference>